<accession>A0ABU5P1L8</accession>
<keyword evidence="2" id="KW-1185">Reference proteome</keyword>
<evidence type="ECO:0000313" key="2">
    <source>
        <dbReference type="Proteomes" id="UP001305746"/>
    </source>
</evidence>
<proteinExistence type="predicted"/>
<comment type="caution">
    <text evidence="1">The sequence shown here is derived from an EMBL/GenBank/DDBJ whole genome shotgun (WGS) entry which is preliminary data.</text>
</comment>
<name>A0ABU5P1L8_9GAMM</name>
<dbReference type="RefSeq" id="WP_322856403.1">
    <property type="nucleotide sequence ID" value="NZ_JAYDCJ010000003.1"/>
</dbReference>
<reference evidence="1 2" key="1">
    <citation type="submission" date="2023-12" db="EMBL/GenBank/DDBJ databases">
        <title>Marinobacter qingdaonensis sp. nov., isolated from the intertidal sediment of Qingdao, PR China.</title>
        <authorList>
            <person name="Li Y."/>
        </authorList>
    </citation>
    <scope>NUCLEOTIDE SEQUENCE [LARGE SCALE GENOMIC DNA]</scope>
    <source>
        <strain evidence="1 2">ASW11-75</strain>
    </source>
</reference>
<evidence type="ECO:0000313" key="1">
    <source>
        <dbReference type="EMBL" id="MEA1081968.1"/>
    </source>
</evidence>
<organism evidence="1 2">
    <name type="scientific">Marinobacter qingdaonensis</name>
    <dbReference type="NCBI Taxonomy" id="3108486"/>
    <lineage>
        <taxon>Bacteria</taxon>
        <taxon>Pseudomonadati</taxon>
        <taxon>Pseudomonadota</taxon>
        <taxon>Gammaproteobacteria</taxon>
        <taxon>Pseudomonadales</taxon>
        <taxon>Marinobacteraceae</taxon>
        <taxon>Marinobacter</taxon>
    </lineage>
</organism>
<sequence length="149" mass="16837">MMISAASPINSNCEKYFGKCKETGAIVYRFRGHDFGNGCVDSDESPIWIRDDSAPMNRPFESELLLLPEIDRTQSHDPSRNRETVLEQIRERMLEAEVLMIALANPRTYQHSDSEDVLITAMAEKAREYQSAAAGAMELLTNDPEPWKG</sequence>
<dbReference type="Proteomes" id="UP001305746">
    <property type="component" value="Unassembled WGS sequence"/>
</dbReference>
<dbReference type="EMBL" id="JAYDCJ010000003">
    <property type="protein sequence ID" value="MEA1081968.1"/>
    <property type="molecule type" value="Genomic_DNA"/>
</dbReference>
<protein>
    <submittedName>
        <fullName evidence="1">Uncharacterized protein</fullName>
    </submittedName>
</protein>
<gene>
    <name evidence="1" type="ORF">U5822_14935</name>
</gene>